<evidence type="ECO:0000313" key="2">
    <source>
        <dbReference type="EMBL" id="WVW79785.1"/>
    </source>
</evidence>
<name>A0A1B9GD46_9TREE</name>
<reference evidence="1" key="1">
    <citation type="submission" date="2013-07" db="EMBL/GenBank/DDBJ databases">
        <title>The Genome Sequence of Cryptococcus bestiolae CBS10118.</title>
        <authorList>
            <consortium name="The Broad Institute Genome Sequencing Platform"/>
            <person name="Cuomo C."/>
            <person name="Litvintseva A."/>
            <person name="Chen Y."/>
            <person name="Heitman J."/>
            <person name="Sun S."/>
            <person name="Springer D."/>
            <person name="Dromer F."/>
            <person name="Young S.K."/>
            <person name="Zeng Q."/>
            <person name="Gargeya S."/>
            <person name="Fitzgerald M."/>
            <person name="Abouelleil A."/>
            <person name="Alvarado L."/>
            <person name="Berlin A.M."/>
            <person name="Chapman S.B."/>
            <person name="Dewar J."/>
            <person name="Goldberg J."/>
            <person name="Griggs A."/>
            <person name="Gujja S."/>
            <person name="Hansen M."/>
            <person name="Howarth C."/>
            <person name="Imamovic A."/>
            <person name="Larimer J."/>
            <person name="McCowan C."/>
            <person name="Murphy C."/>
            <person name="Pearson M."/>
            <person name="Priest M."/>
            <person name="Roberts A."/>
            <person name="Saif S."/>
            <person name="Shea T."/>
            <person name="Sykes S."/>
            <person name="Wortman J."/>
            <person name="Nusbaum C."/>
            <person name="Birren B."/>
        </authorList>
    </citation>
    <scope>NUCLEOTIDE SEQUENCE [LARGE SCALE GENOMIC DNA]</scope>
    <source>
        <strain evidence="1">CBS 10118</strain>
    </source>
</reference>
<dbReference type="VEuPathDB" id="FungiDB:I302_00432"/>
<dbReference type="KEGG" id="kbi:30204831"/>
<reference evidence="2" key="2">
    <citation type="submission" date="2013-07" db="EMBL/GenBank/DDBJ databases">
        <authorList>
            <consortium name="The Broad Institute Genome Sequencing Platform"/>
            <person name="Cuomo C."/>
            <person name="Litvintseva A."/>
            <person name="Chen Y."/>
            <person name="Heitman J."/>
            <person name="Sun S."/>
            <person name="Springer D."/>
            <person name="Dromer F."/>
            <person name="Young S.K."/>
            <person name="Zeng Q."/>
            <person name="Gargeya S."/>
            <person name="Fitzgerald M."/>
            <person name="Abouelleil A."/>
            <person name="Alvarado L."/>
            <person name="Berlin A.M."/>
            <person name="Chapman S.B."/>
            <person name="Dewar J."/>
            <person name="Goldberg J."/>
            <person name="Griggs A."/>
            <person name="Gujja S."/>
            <person name="Hansen M."/>
            <person name="Howarth C."/>
            <person name="Imamovic A."/>
            <person name="Larimer J."/>
            <person name="McCowan C."/>
            <person name="Murphy C."/>
            <person name="Pearson M."/>
            <person name="Priest M."/>
            <person name="Roberts A."/>
            <person name="Saif S."/>
            <person name="Shea T."/>
            <person name="Sykes S."/>
            <person name="Wortman J."/>
            <person name="Nusbaum C."/>
            <person name="Birren B."/>
        </authorList>
    </citation>
    <scope>NUCLEOTIDE SEQUENCE</scope>
    <source>
        <strain evidence="2">CBS 10118</strain>
    </source>
</reference>
<dbReference type="EMBL" id="KI894018">
    <property type="protein sequence ID" value="OCF28942.1"/>
    <property type="molecule type" value="Genomic_DNA"/>
</dbReference>
<accession>A0A1B9GD46</accession>
<organism evidence="1">
    <name type="scientific">Kwoniella bestiolae CBS 10118</name>
    <dbReference type="NCBI Taxonomy" id="1296100"/>
    <lineage>
        <taxon>Eukaryota</taxon>
        <taxon>Fungi</taxon>
        <taxon>Dikarya</taxon>
        <taxon>Basidiomycota</taxon>
        <taxon>Agaricomycotina</taxon>
        <taxon>Tremellomycetes</taxon>
        <taxon>Tremellales</taxon>
        <taxon>Cryptococcaceae</taxon>
        <taxon>Kwoniella</taxon>
    </lineage>
</organism>
<dbReference type="GeneID" id="30204831"/>
<evidence type="ECO:0000313" key="3">
    <source>
        <dbReference type="Proteomes" id="UP000092730"/>
    </source>
</evidence>
<dbReference type="RefSeq" id="XP_019050012.1">
    <property type="nucleotide sequence ID" value="XM_019187134.1"/>
</dbReference>
<protein>
    <submittedName>
        <fullName evidence="1">Uncharacterized protein</fullName>
    </submittedName>
</protein>
<reference evidence="1" key="3">
    <citation type="submission" date="2014-01" db="EMBL/GenBank/DDBJ databases">
        <title>Evolution of pathogenesis and genome organization in the Tremellales.</title>
        <authorList>
            <person name="Cuomo C."/>
            <person name="Litvintseva A."/>
            <person name="Heitman J."/>
            <person name="Chen Y."/>
            <person name="Sun S."/>
            <person name="Springer D."/>
            <person name="Dromer F."/>
            <person name="Young S."/>
            <person name="Zeng Q."/>
            <person name="Chapman S."/>
            <person name="Gujja S."/>
            <person name="Saif S."/>
            <person name="Birren B."/>
        </authorList>
    </citation>
    <scope>NUCLEOTIDE SEQUENCE</scope>
    <source>
        <strain evidence="1">CBS 10118</strain>
    </source>
</reference>
<dbReference type="Proteomes" id="UP000092730">
    <property type="component" value="Chromosome 1"/>
</dbReference>
<gene>
    <name evidence="1" type="ORF">I302_00432</name>
    <name evidence="2" type="ORF">I302_101755</name>
</gene>
<reference evidence="2" key="4">
    <citation type="submission" date="2024-02" db="EMBL/GenBank/DDBJ databases">
        <title>Comparative genomics of Cryptococcus and Kwoniella reveals pathogenesis evolution and contrasting modes of karyotype evolution via chromosome fusion or intercentromeric recombination.</title>
        <authorList>
            <person name="Coelho M.A."/>
            <person name="David-Palma M."/>
            <person name="Shea T."/>
            <person name="Bowers K."/>
            <person name="McGinley-Smith S."/>
            <person name="Mohammad A.W."/>
            <person name="Gnirke A."/>
            <person name="Yurkov A.M."/>
            <person name="Nowrousian M."/>
            <person name="Sun S."/>
            <person name="Cuomo C.A."/>
            <person name="Heitman J."/>
        </authorList>
    </citation>
    <scope>NUCLEOTIDE SEQUENCE</scope>
    <source>
        <strain evidence="2">CBS 10118</strain>
    </source>
</reference>
<evidence type="ECO:0000313" key="1">
    <source>
        <dbReference type="EMBL" id="OCF28942.1"/>
    </source>
</evidence>
<proteinExistence type="predicted"/>
<dbReference type="EMBL" id="CP144541">
    <property type="protein sequence ID" value="WVW79785.1"/>
    <property type="molecule type" value="Genomic_DNA"/>
</dbReference>
<sequence>MFRSDITTINATFTSSSGILLLPDIAHEFLTSLQLRKQQKNLGALSLCSKSHYLSVTPYLYRSFFLTEKAIIGLFDPVSRLSSKALEEKMHGLPGLGQPPDSVIASTYCTGGKVPRILWLLQHVEQVNIPVFHLARNSTSHQIVRRMLKLVNGTVHMDCVLLPNVTKICMTHLNDPTESLDTLDTSFMAYRDLVEMIGLASRPRSICANFKHGTPYCFMSWISASLDLLERDGEMAPRIRGRIESLVVHDAA</sequence>
<dbReference type="AlphaFoldDB" id="A0A1B9GD46"/>
<keyword evidence="3" id="KW-1185">Reference proteome</keyword>